<proteinExistence type="predicted"/>
<name>A0A562KDD5_SPHWJ</name>
<keyword evidence="2" id="KW-1185">Reference proteome</keyword>
<evidence type="ECO:0000313" key="2">
    <source>
        <dbReference type="Proteomes" id="UP000316624"/>
    </source>
</evidence>
<dbReference type="AlphaFoldDB" id="A0A562KDD5"/>
<dbReference type="EMBL" id="VLKK01000007">
    <property type="protein sequence ID" value="TWH93411.1"/>
    <property type="molecule type" value="Genomic_DNA"/>
</dbReference>
<organism evidence="1 2">
    <name type="scientific">Sphingobium wenxiniae (strain DSM 21828 / CGMCC 1.7748 / JZ-1)</name>
    <dbReference type="NCBI Taxonomy" id="595605"/>
    <lineage>
        <taxon>Bacteria</taxon>
        <taxon>Pseudomonadati</taxon>
        <taxon>Pseudomonadota</taxon>
        <taxon>Alphaproteobacteria</taxon>
        <taxon>Sphingomonadales</taxon>
        <taxon>Sphingomonadaceae</taxon>
        <taxon>Sphingobium</taxon>
    </lineage>
</organism>
<accession>A0A562KDD5</accession>
<gene>
    <name evidence="1" type="ORF">IQ35_02318</name>
</gene>
<protein>
    <submittedName>
        <fullName evidence="1">Uncharacterized protein</fullName>
    </submittedName>
</protein>
<dbReference type="Proteomes" id="UP000316624">
    <property type="component" value="Unassembled WGS sequence"/>
</dbReference>
<comment type="caution">
    <text evidence="1">The sequence shown here is derived from an EMBL/GenBank/DDBJ whole genome shotgun (WGS) entry which is preliminary data.</text>
</comment>
<dbReference type="RefSeq" id="WP_021244536.1">
    <property type="nucleotide sequence ID" value="NZ_JACIIY010000006.1"/>
</dbReference>
<reference evidence="1 2" key="1">
    <citation type="journal article" date="2015" name="Stand. Genomic Sci.">
        <title>Genomic Encyclopedia of Bacterial and Archaeal Type Strains, Phase III: the genomes of soil and plant-associated and newly described type strains.</title>
        <authorList>
            <person name="Whitman W.B."/>
            <person name="Woyke T."/>
            <person name="Klenk H.P."/>
            <person name="Zhou Y."/>
            <person name="Lilburn T.G."/>
            <person name="Beck B.J."/>
            <person name="De Vos P."/>
            <person name="Vandamme P."/>
            <person name="Eisen J.A."/>
            <person name="Garrity G."/>
            <person name="Hugenholtz P."/>
            <person name="Kyrpides N.C."/>
        </authorList>
    </citation>
    <scope>NUCLEOTIDE SEQUENCE [LARGE SCALE GENOMIC DNA]</scope>
    <source>
        <strain evidence="1 2">CGMCC 1.7748</strain>
    </source>
</reference>
<evidence type="ECO:0000313" key="1">
    <source>
        <dbReference type="EMBL" id="TWH93411.1"/>
    </source>
</evidence>
<sequence>MHKYRSDHRPQTGYSASLLQAAAAIYGIEAAELAEAASKAARTARKYRN</sequence>